<dbReference type="Gene3D" id="1.10.620.20">
    <property type="entry name" value="Ribonucleotide Reductase, subunit A"/>
    <property type="match status" value="1"/>
</dbReference>
<dbReference type="EMBL" id="UINC01104434">
    <property type="protein sequence ID" value="SVC67571.1"/>
    <property type="molecule type" value="Genomic_DNA"/>
</dbReference>
<sequence>MKKLISKALVIAAIMVGSVFNLLAAEKQTHCPLMIEDEIDAEEFLVYKGVKVFMCCGTCKKMWTQNPDYFAVVSRKQAPQLAKVASKEIKPMKQLFCPVYTDTRVHPKSPSIEHNGKKIYFCKTRAVTRFKSNPEKYLKNLK</sequence>
<name>A0A382P6W5_9ZZZZ</name>
<dbReference type="InterPro" id="IPR012348">
    <property type="entry name" value="RNR-like"/>
</dbReference>
<proteinExistence type="predicted"/>
<organism evidence="1">
    <name type="scientific">marine metagenome</name>
    <dbReference type="NCBI Taxonomy" id="408172"/>
    <lineage>
        <taxon>unclassified sequences</taxon>
        <taxon>metagenomes</taxon>
        <taxon>ecological metagenomes</taxon>
    </lineage>
</organism>
<dbReference type="GO" id="GO:0016491">
    <property type="term" value="F:oxidoreductase activity"/>
    <property type="evidence" value="ECO:0007669"/>
    <property type="project" value="InterPro"/>
</dbReference>
<evidence type="ECO:0000313" key="1">
    <source>
        <dbReference type="EMBL" id="SVC67571.1"/>
    </source>
</evidence>
<accession>A0A382P6W5</accession>
<reference evidence="1" key="1">
    <citation type="submission" date="2018-05" db="EMBL/GenBank/DDBJ databases">
        <authorList>
            <person name="Lanie J.A."/>
            <person name="Ng W.-L."/>
            <person name="Kazmierczak K.M."/>
            <person name="Andrzejewski T.M."/>
            <person name="Davidsen T.M."/>
            <person name="Wayne K.J."/>
            <person name="Tettelin H."/>
            <person name="Glass J.I."/>
            <person name="Rusch D."/>
            <person name="Podicherti R."/>
            <person name="Tsui H.-C.T."/>
            <person name="Winkler M.E."/>
        </authorList>
    </citation>
    <scope>NUCLEOTIDE SEQUENCE</scope>
</reference>
<protein>
    <recommendedName>
        <fullName evidence="2">YHS domain-containing protein</fullName>
    </recommendedName>
</protein>
<evidence type="ECO:0008006" key="2">
    <source>
        <dbReference type="Google" id="ProtNLM"/>
    </source>
</evidence>
<dbReference type="AlphaFoldDB" id="A0A382P6W5"/>
<gene>
    <name evidence="1" type="ORF">METZ01_LOCUS320425</name>
</gene>